<proteinExistence type="predicted"/>
<feature type="chain" id="PRO_5045291729" evidence="1">
    <location>
        <begin position="35"/>
        <end position="424"/>
    </location>
</feature>
<gene>
    <name evidence="2" type="ORF">M0L44_15815</name>
</gene>
<dbReference type="EMBL" id="JAMXMC010000009">
    <property type="protein sequence ID" value="MCO5978166.1"/>
    <property type="molecule type" value="Genomic_DNA"/>
</dbReference>
<name>A0ABT1BPL6_9BURK</name>
<evidence type="ECO:0000256" key="1">
    <source>
        <dbReference type="SAM" id="SignalP"/>
    </source>
</evidence>
<accession>A0ABT1BPL6</accession>
<reference evidence="2 3" key="1">
    <citation type="submission" date="2022-06" db="EMBL/GenBank/DDBJ databases">
        <title>Ideonella sp. NS12-5 Genome sequencing and assembly.</title>
        <authorList>
            <person name="Jung Y."/>
        </authorList>
    </citation>
    <scope>NUCLEOTIDE SEQUENCE [LARGE SCALE GENOMIC DNA]</scope>
    <source>
        <strain evidence="2 3">NS12-5</strain>
    </source>
</reference>
<dbReference type="Proteomes" id="UP001204851">
    <property type="component" value="Unassembled WGS sequence"/>
</dbReference>
<keyword evidence="1" id="KW-0732">Signal</keyword>
<evidence type="ECO:0000313" key="2">
    <source>
        <dbReference type="EMBL" id="MCO5978166.1"/>
    </source>
</evidence>
<keyword evidence="3" id="KW-1185">Reference proteome</keyword>
<comment type="caution">
    <text evidence="2">The sequence shown here is derived from an EMBL/GenBank/DDBJ whole genome shotgun (WGS) entry which is preliminary data.</text>
</comment>
<sequence length="424" mass="46208">MKTPFLPLRRRGLFTPWLLAGALGLSLHVPLAHASGPEVQVTPSFVIDFEFDWGRDGVYCASCNQGAGNARLAFSDGRQRLWVANVDPDSGAFLPADGQGVLVDKNAAAATTFGNGPEWAISAQGSQLVYSKYLADQAPTKSSVGLGLASMAGGQWTTELLSGSLQRVSPIATMDLDSPAPRVQYQDTGRVNTYWRPLADGSEEHPITVPGYSAGARRWVPGTHQIIITGNDAAGFSQVFLYDTDTGSVQQLTQERGSVSGAMMWRAPEYDNTCIFFAVVNAKTLVVYRQLPDAHGLLNWQAIQRTALPTGYPYVWSPEYFVHNGRSYIFFQMNQNPVAWTLNSPSQIGMVGVLPENSTLQNLTPDADVVRMRMDPEYYITAQGPFIYYNRFQAQGPASPGNSEGVWRVDTGLGPALSPFKRGQ</sequence>
<evidence type="ECO:0000313" key="3">
    <source>
        <dbReference type="Proteomes" id="UP001204851"/>
    </source>
</evidence>
<feature type="signal peptide" evidence="1">
    <location>
        <begin position="1"/>
        <end position="34"/>
    </location>
</feature>
<dbReference type="SUPFAM" id="SSF82171">
    <property type="entry name" value="DPP6 N-terminal domain-like"/>
    <property type="match status" value="1"/>
</dbReference>
<protein>
    <submittedName>
        <fullName evidence="2">Uncharacterized protein</fullName>
    </submittedName>
</protein>
<dbReference type="RefSeq" id="WP_252770778.1">
    <property type="nucleotide sequence ID" value="NZ_JAMXMC010000009.1"/>
</dbReference>
<organism evidence="2 3">
    <name type="scientific">Ideonella oryzae</name>
    <dbReference type="NCBI Taxonomy" id="2937441"/>
    <lineage>
        <taxon>Bacteria</taxon>
        <taxon>Pseudomonadati</taxon>
        <taxon>Pseudomonadota</taxon>
        <taxon>Betaproteobacteria</taxon>
        <taxon>Burkholderiales</taxon>
        <taxon>Sphaerotilaceae</taxon>
        <taxon>Ideonella</taxon>
    </lineage>
</organism>